<dbReference type="EMBL" id="CAJVRM010000207">
    <property type="protein sequence ID" value="CAG8977195.1"/>
    <property type="molecule type" value="Genomic_DNA"/>
</dbReference>
<name>A0A9N9LKR5_9HELO</name>
<dbReference type="Proteomes" id="UP000701801">
    <property type="component" value="Unassembled WGS sequence"/>
</dbReference>
<comment type="caution">
    <text evidence="1">The sequence shown here is derived from an EMBL/GenBank/DDBJ whole genome shotgun (WGS) entry which is preliminary data.</text>
</comment>
<evidence type="ECO:0000313" key="1">
    <source>
        <dbReference type="EMBL" id="CAG8977195.1"/>
    </source>
</evidence>
<gene>
    <name evidence="1" type="ORF">HYALB_00006732</name>
</gene>
<organism evidence="1 2">
    <name type="scientific">Hymenoscyphus albidus</name>
    <dbReference type="NCBI Taxonomy" id="595503"/>
    <lineage>
        <taxon>Eukaryota</taxon>
        <taxon>Fungi</taxon>
        <taxon>Dikarya</taxon>
        <taxon>Ascomycota</taxon>
        <taxon>Pezizomycotina</taxon>
        <taxon>Leotiomycetes</taxon>
        <taxon>Helotiales</taxon>
        <taxon>Helotiaceae</taxon>
        <taxon>Hymenoscyphus</taxon>
    </lineage>
</organism>
<dbReference type="AlphaFoldDB" id="A0A9N9LKR5"/>
<proteinExistence type="predicted"/>
<evidence type="ECO:0008006" key="3">
    <source>
        <dbReference type="Google" id="ProtNLM"/>
    </source>
</evidence>
<protein>
    <recommendedName>
        <fullName evidence="3">TLDc domain-containing protein</fullName>
    </recommendedName>
</protein>
<dbReference type="OrthoDB" id="3478278at2759"/>
<reference evidence="1" key="1">
    <citation type="submission" date="2021-07" db="EMBL/GenBank/DDBJ databases">
        <authorList>
            <person name="Durling M."/>
        </authorList>
    </citation>
    <scope>NUCLEOTIDE SEQUENCE</scope>
</reference>
<keyword evidence="2" id="KW-1185">Reference proteome</keyword>
<accession>A0A9N9LKR5</accession>
<sequence length="513" mass="57162">MGVSKIDNWISQGLMEKEFIIERLDQKIENSYAMSEEEKADLIGIFSSNAILTKSNFISLLAAQSTLFRSSEGIKAGEIIYASIKYLASLPFSHFSQEVDVQAEGLSTKQLMRSLSWAMPGRYAYIIEEGPDTREHTKSDHWRRIFQSLASAMDGGDPSNAERDLLDQIYSTDSECDGDEIFHDLLDVIYSTQEINDHRKGPLPRDWFRSVAKGLVAKNNIPSFHQFAIPIQRFVTFVECLLVLQFETSESVTDVSQFSNAAQSIATSFLEKPGDQAITWQMFEYGMKNTTPYLLDGYYRLLSQTFLGKSSPIDVLDAATVPPGPDHVALTLPLQSQLVTFLAGSVAFESLTRMQHYCSSNLPTSVALVNTIQEVVPDEALLLLFGKDTSTGVPHAFGIFSPKPKFDGLGIQNNVFPDQEGYERCALFQLAPVQDVYRGVVGKPGWVVDDKSITFGEGSGVVLTLRDGLTRAEVKQQVADGDDIQKTYEPNYWRGDWVISFDVSGIEIWSEIV</sequence>
<evidence type="ECO:0000313" key="2">
    <source>
        <dbReference type="Proteomes" id="UP000701801"/>
    </source>
</evidence>